<keyword evidence="2" id="KW-0560">Oxidoreductase</keyword>
<name>A0ABT1G3Y1_9CORY</name>
<dbReference type="InterPro" id="IPR002347">
    <property type="entry name" value="SDR_fam"/>
</dbReference>
<comment type="caution">
    <text evidence="4">The sequence shown here is derived from an EMBL/GenBank/DDBJ whole genome shotgun (WGS) entry which is preliminary data.</text>
</comment>
<evidence type="ECO:0000313" key="4">
    <source>
        <dbReference type="EMBL" id="MCP1388729.1"/>
    </source>
</evidence>
<dbReference type="CDD" id="cd05331">
    <property type="entry name" value="DH-DHB-DH_SDR_c"/>
    <property type="match status" value="1"/>
</dbReference>
<reference evidence="4" key="1">
    <citation type="submission" date="2022-05" db="EMBL/GenBank/DDBJ databases">
        <title>Corynebacterium sp. TA-R-1 sp. nov., isolated from human feces.</title>
        <authorList>
            <person name="Shamsuzzaman M."/>
            <person name="Dahal R.H."/>
        </authorList>
    </citation>
    <scope>NUCLEOTIDE SEQUENCE</scope>
    <source>
        <strain evidence="4">TA-R-1</strain>
    </source>
</reference>
<evidence type="ECO:0000256" key="3">
    <source>
        <dbReference type="SAM" id="MobiDB-lite"/>
    </source>
</evidence>
<feature type="region of interest" description="Disordered" evidence="3">
    <location>
        <begin position="1"/>
        <end position="21"/>
    </location>
</feature>
<dbReference type="InterPro" id="IPR036291">
    <property type="entry name" value="NAD(P)-bd_dom_sf"/>
</dbReference>
<dbReference type="SUPFAM" id="SSF51735">
    <property type="entry name" value="NAD(P)-binding Rossmann-fold domains"/>
    <property type="match status" value="1"/>
</dbReference>
<dbReference type="Pfam" id="PF13561">
    <property type="entry name" value="adh_short_C2"/>
    <property type="match status" value="1"/>
</dbReference>
<dbReference type="InterPro" id="IPR020904">
    <property type="entry name" value="Sc_DH/Rdtase_CS"/>
</dbReference>
<evidence type="ECO:0000256" key="1">
    <source>
        <dbReference type="ARBA" id="ARBA00006484"/>
    </source>
</evidence>
<dbReference type="InterPro" id="IPR003560">
    <property type="entry name" value="DHB_DH"/>
</dbReference>
<dbReference type="PROSITE" id="PS00061">
    <property type="entry name" value="ADH_SHORT"/>
    <property type="match status" value="1"/>
</dbReference>
<dbReference type="PANTHER" id="PTHR24321">
    <property type="entry name" value="DEHYDROGENASES, SHORT CHAIN"/>
    <property type="match status" value="1"/>
</dbReference>
<dbReference type="EMBL" id="JAMFTQ010000023">
    <property type="protein sequence ID" value="MCP1388729.1"/>
    <property type="molecule type" value="Genomic_DNA"/>
</dbReference>
<gene>
    <name evidence="4" type="ORF">M5J20_11145</name>
</gene>
<dbReference type="Gene3D" id="3.40.50.720">
    <property type="entry name" value="NAD(P)-binding Rossmann-like Domain"/>
    <property type="match status" value="1"/>
</dbReference>
<dbReference type="Proteomes" id="UP001204000">
    <property type="component" value="Unassembled WGS sequence"/>
</dbReference>
<evidence type="ECO:0000256" key="2">
    <source>
        <dbReference type="ARBA" id="ARBA00023002"/>
    </source>
</evidence>
<dbReference type="PRINTS" id="PR01397">
    <property type="entry name" value="DHBDHDRGNASE"/>
</dbReference>
<protein>
    <submittedName>
        <fullName evidence="4">2,3-dihydro-2,3-dihydroxybenzoate dehydrogenase</fullName>
    </submittedName>
</protein>
<dbReference type="PRINTS" id="PR00080">
    <property type="entry name" value="SDRFAMILY"/>
</dbReference>
<keyword evidence="5" id="KW-1185">Reference proteome</keyword>
<proteinExistence type="inferred from homology"/>
<comment type="similarity">
    <text evidence="1">Belongs to the short-chain dehydrogenases/reductases (SDR) family.</text>
</comment>
<evidence type="ECO:0000313" key="5">
    <source>
        <dbReference type="Proteomes" id="UP001204000"/>
    </source>
</evidence>
<accession>A0ABT1G3Y1</accession>
<sequence>MDFNIPPHLATRQPTESPPEQAQLQQTVIVTGAAGGIGRECVRLLRQNDHTVIGWDLPEVDITSSNPTDPRSVESHLSKALAAHGHIDALIHCAGTLIPDSALTGPTAVDTVDTVSGIGTDPDETGAWENNFAVNVTGLARTCSAIAQHMVDRGTGAIVAVTSNAAAQPRARMASYGASKAAATAWLKTLALECAPHGVRCNSVSPGSTDTAMLRTSWHGEDRAAQTLAGVPEDYRLGIPLQRIAQPEDIAAACLFLISPAACHITMHDLRVDGGATLDA</sequence>
<feature type="compositionally biased region" description="Polar residues" evidence="3">
    <location>
        <begin position="12"/>
        <end position="21"/>
    </location>
</feature>
<organism evidence="4 5">
    <name type="scientific">Corynebacterium stercoris</name>
    <dbReference type="NCBI Taxonomy" id="2943490"/>
    <lineage>
        <taxon>Bacteria</taxon>
        <taxon>Bacillati</taxon>
        <taxon>Actinomycetota</taxon>
        <taxon>Actinomycetes</taxon>
        <taxon>Mycobacteriales</taxon>
        <taxon>Corynebacteriaceae</taxon>
        <taxon>Corynebacterium</taxon>
    </lineage>
</organism>
<dbReference type="PANTHER" id="PTHR24321:SF8">
    <property type="entry name" value="ESTRADIOL 17-BETA-DEHYDROGENASE 8-RELATED"/>
    <property type="match status" value="1"/>
</dbReference>
<dbReference type="RefSeq" id="WP_049780521.1">
    <property type="nucleotide sequence ID" value="NZ_JAMFTQ010000023.1"/>
</dbReference>